<proteinExistence type="predicted"/>
<dbReference type="AlphaFoldDB" id="A0A8X7BL22"/>
<dbReference type="Proteomes" id="UP000887159">
    <property type="component" value="Unassembled WGS sequence"/>
</dbReference>
<evidence type="ECO:0000313" key="3">
    <source>
        <dbReference type="Proteomes" id="UP000887159"/>
    </source>
</evidence>
<dbReference type="EMBL" id="BMAU01021430">
    <property type="protein sequence ID" value="GFY35103.1"/>
    <property type="molecule type" value="Genomic_DNA"/>
</dbReference>
<name>A0A8X7BL22_TRICX</name>
<protein>
    <submittedName>
        <fullName evidence="2">Uncharacterized protein</fullName>
    </submittedName>
</protein>
<feature type="compositionally biased region" description="Polar residues" evidence="1">
    <location>
        <begin position="117"/>
        <end position="128"/>
    </location>
</feature>
<keyword evidence="3" id="KW-1185">Reference proteome</keyword>
<accession>A0A8X7BL22</accession>
<sequence length="128" mass="14409">MSYKIFISSSAHWELQKEIWVDLRTQLNSFILSYTVQSQKLVTRYCGGTDSSATPLQVKKLQVQNDAEQDLMSHVDIIAAITVYEEMSENDEVVNVEDTTQTPKIRRTGGLKAVSKPPSSISNNKVCR</sequence>
<gene>
    <name evidence="2" type="ORF">TNCV_5044781</name>
</gene>
<comment type="caution">
    <text evidence="2">The sequence shown here is derived from an EMBL/GenBank/DDBJ whole genome shotgun (WGS) entry which is preliminary data.</text>
</comment>
<reference evidence="2" key="1">
    <citation type="submission" date="2020-08" db="EMBL/GenBank/DDBJ databases">
        <title>Multicomponent nature underlies the extraordinary mechanical properties of spider dragline silk.</title>
        <authorList>
            <person name="Kono N."/>
            <person name="Nakamura H."/>
            <person name="Mori M."/>
            <person name="Yoshida Y."/>
            <person name="Ohtoshi R."/>
            <person name="Malay A.D."/>
            <person name="Moran D.A.P."/>
            <person name="Tomita M."/>
            <person name="Numata K."/>
            <person name="Arakawa K."/>
        </authorList>
    </citation>
    <scope>NUCLEOTIDE SEQUENCE</scope>
</reference>
<evidence type="ECO:0000256" key="1">
    <source>
        <dbReference type="SAM" id="MobiDB-lite"/>
    </source>
</evidence>
<organism evidence="2 3">
    <name type="scientific">Trichonephila clavipes</name>
    <name type="common">Golden silk orbweaver</name>
    <name type="synonym">Nephila clavipes</name>
    <dbReference type="NCBI Taxonomy" id="2585209"/>
    <lineage>
        <taxon>Eukaryota</taxon>
        <taxon>Metazoa</taxon>
        <taxon>Ecdysozoa</taxon>
        <taxon>Arthropoda</taxon>
        <taxon>Chelicerata</taxon>
        <taxon>Arachnida</taxon>
        <taxon>Araneae</taxon>
        <taxon>Araneomorphae</taxon>
        <taxon>Entelegynae</taxon>
        <taxon>Araneoidea</taxon>
        <taxon>Nephilidae</taxon>
        <taxon>Trichonephila</taxon>
    </lineage>
</organism>
<feature type="region of interest" description="Disordered" evidence="1">
    <location>
        <begin position="92"/>
        <end position="128"/>
    </location>
</feature>
<evidence type="ECO:0000313" key="2">
    <source>
        <dbReference type="EMBL" id="GFY35103.1"/>
    </source>
</evidence>